<dbReference type="SUPFAM" id="SSF55931">
    <property type="entry name" value="Glutamine synthetase/guanido kinase"/>
    <property type="match status" value="1"/>
</dbReference>
<keyword evidence="2 5" id="KW-0547">Nucleotide-binding</keyword>
<proteinExistence type="inferred from homology"/>
<dbReference type="PANTHER" id="PTHR36510:SF1">
    <property type="entry name" value="GLUTAMATE--CYSTEINE LIGASE 2-RELATED"/>
    <property type="match status" value="1"/>
</dbReference>
<dbReference type="PANTHER" id="PTHR36510">
    <property type="entry name" value="GLUTAMATE--CYSTEINE LIGASE 2-RELATED"/>
    <property type="match status" value="1"/>
</dbReference>
<comment type="function">
    <text evidence="5">ATP-dependent carboxylate-amine ligase which exhibits weak glutamate--cysteine ligase activity.</text>
</comment>
<protein>
    <recommendedName>
        <fullName evidence="5">Putative glutamate--cysteine ligase 2</fullName>
        <ecNumber evidence="5">6.3.2.2</ecNumber>
    </recommendedName>
    <alternativeName>
        <fullName evidence="5">Gamma-glutamylcysteine synthetase 2</fullName>
        <shortName evidence="5">GCS 2</shortName>
        <shortName evidence="5">Gamma-GCS 2</shortName>
    </alternativeName>
</protein>
<dbReference type="Gene3D" id="3.30.590.20">
    <property type="match status" value="1"/>
</dbReference>
<dbReference type="NCBIfam" id="NF010041">
    <property type="entry name" value="PRK13517.1-1"/>
    <property type="match status" value="1"/>
</dbReference>
<dbReference type="InterPro" id="IPR050141">
    <property type="entry name" value="GCL_type2/YbdK_subfam"/>
</dbReference>
<evidence type="ECO:0000256" key="5">
    <source>
        <dbReference type="HAMAP-Rule" id="MF_01609"/>
    </source>
</evidence>
<name>A0ABX0TBM0_9MICO</name>
<dbReference type="RefSeq" id="WP_166780611.1">
    <property type="nucleotide sequence ID" value="NZ_JAAOYO010000003.1"/>
</dbReference>
<dbReference type="InterPro" id="IPR011793">
    <property type="entry name" value="YbdK"/>
</dbReference>
<reference evidence="7 8" key="1">
    <citation type="submission" date="2020-03" db="EMBL/GenBank/DDBJ databases">
        <title>Above-ground endophytic microbial communities from plants in different locations in the United States.</title>
        <authorList>
            <person name="Frank C."/>
        </authorList>
    </citation>
    <scope>NUCLEOTIDE SEQUENCE [LARGE SCALE GENOMIC DNA]</scope>
    <source>
        <strain evidence="7 8">WW7</strain>
    </source>
</reference>
<comment type="catalytic activity">
    <reaction evidence="4 5">
        <text>L-cysteine + L-glutamate + ATP = gamma-L-glutamyl-L-cysteine + ADP + phosphate + H(+)</text>
        <dbReference type="Rhea" id="RHEA:13285"/>
        <dbReference type="ChEBI" id="CHEBI:15378"/>
        <dbReference type="ChEBI" id="CHEBI:29985"/>
        <dbReference type="ChEBI" id="CHEBI:30616"/>
        <dbReference type="ChEBI" id="CHEBI:35235"/>
        <dbReference type="ChEBI" id="CHEBI:43474"/>
        <dbReference type="ChEBI" id="CHEBI:58173"/>
        <dbReference type="ChEBI" id="CHEBI:456216"/>
        <dbReference type="EC" id="6.3.2.2"/>
    </reaction>
</comment>
<dbReference type="GO" id="GO:0016874">
    <property type="term" value="F:ligase activity"/>
    <property type="evidence" value="ECO:0007669"/>
    <property type="project" value="UniProtKB-KW"/>
</dbReference>
<evidence type="ECO:0000256" key="4">
    <source>
        <dbReference type="ARBA" id="ARBA00048819"/>
    </source>
</evidence>
<dbReference type="EMBL" id="JAAOYO010000003">
    <property type="protein sequence ID" value="NII41589.1"/>
    <property type="molecule type" value="Genomic_DNA"/>
</dbReference>
<evidence type="ECO:0000256" key="2">
    <source>
        <dbReference type="ARBA" id="ARBA00022741"/>
    </source>
</evidence>
<organism evidence="7 8">
    <name type="scientific">Curtobacterium salicis</name>
    <dbReference type="NCBI Taxonomy" id="1779862"/>
    <lineage>
        <taxon>Bacteria</taxon>
        <taxon>Bacillati</taxon>
        <taxon>Actinomycetota</taxon>
        <taxon>Actinomycetes</taxon>
        <taxon>Micrococcales</taxon>
        <taxon>Microbacteriaceae</taxon>
        <taxon>Curtobacterium</taxon>
    </lineage>
</organism>
<dbReference type="EC" id="6.3.2.2" evidence="5"/>
<feature type="region of interest" description="Disordered" evidence="6">
    <location>
        <begin position="374"/>
        <end position="399"/>
    </location>
</feature>
<evidence type="ECO:0000256" key="6">
    <source>
        <dbReference type="SAM" id="MobiDB-lite"/>
    </source>
</evidence>
<keyword evidence="3 5" id="KW-0067">ATP-binding</keyword>
<dbReference type="Proteomes" id="UP001318300">
    <property type="component" value="Unassembled WGS sequence"/>
</dbReference>
<accession>A0ABX0TBM0</accession>
<comment type="caution">
    <text evidence="7">The sequence shown here is derived from an EMBL/GenBank/DDBJ whole genome shotgun (WGS) entry which is preliminary data.</text>
</comment>
<dbReference type="NCBIfam" id="TIGR02050">
    <property type="entry name" value="gshA_cyan_rel"/>
    <property type="match status" value="1"/>
</dbReference>
<sequence length="399" mass="42090">MRTMGVEEELLLIDRTTGHPVPVADQVLARAVAAGGPGDGGEVVGEMHREAIELITRPHSSLAALGGQVLANREFTELLASEAGAHAAPLATSPCPVTPHPTDSARYSTIMERYGSLPRRVLTSGLHVHVSVDSPEEGVAVLDQIRTWTPILIAMTANSPFHDGVDTGHASWRSMLWNQWPSSGPQERYGSLARYRAVTEAMLSTGTLLDAGMLYLDARLSRNHPTVEVRVADVPLDPGTTVTVAGLVRALVDTAANDAAVGREAPNTPACAVRMANWRAALDGLDGCLVDPTTERPAPARDVVMLLLAHVLPALTANGDDQLVERGIADLFARGTGAARQRAARRRVADSGAETSAQDLGHVALAAARAVPAPRTHLDAARPRTVVGPVPAGPDPQQR</sequence>
<evidence type="ECO:0000256" key="1">
    <source>
        <dbReference type="ARBA" id="ARBA00022598"/>
    </source>
</evidence>
<gene>
    <name evidence="7" type="ORF">E9228_002236</name>
</gene>
<keyword evidence="1 5" id="KW-0436">Ligase</keyword>
<evidence type="ECO:0000313" key="8">
    <source>
        <dbReference type="Proteomes" id="UP001318300"/>
    </source>
</evidence>
<evidence type="ECO:0000313" key="7">
    <source>
        <dbReference type="EMBL" id="NII41589.1"/>
    </source>
</evidence>
<dbReference type="InterPro" id="IPR006336">
    <property type="entry name" value="GCS2"/>
</dbReference>
<dbReference type="HAMAP" id="MF_01609">
    <property type="entry name" value="Glu_cys_ligase_2"/>
    <property type="match status" value="1"/>
</dbReference>
<comment type="similarity">
    <text evidence="5">Belongs to the glutamate--cysteine ligase type 2 family. YbdK subfamily.</text>
</comment>
<dbReference type="InterPro" id="IPR014746">
    <property type="entry name" value="Gln_synth/guanido_kin_cat_dom"/>
</dbReference>
<evidence type="ECO:0000256" key="3">
    <source>
        <dbReference type="ARBA" id="ARBA00022840"/>
    </source>
</evidence>
<dbReference type="Pfam" id="PF04107">
    <property type="entry name" value="GCS2"/>
    <property type="match status" value="1"/>
</dbReference>
<keyword evidence="8" id="KW-1185">Reference proteome</keyword>